<feature type="signal peptide" evidence="1">
    <location>
        <begin position="1"/>
        <end position="37"/>
    </location>
</feature>
<name>A0ABM7VFT8_9BACT</name>
<proteinExistence type="predicted"/>
<accession>A0ABM7VFT8</accession>
<feature type="domain" description="Secretion system C-terminal sorting" evidence="2">
    <location>
        <begin position="1375"/>
        <end position="1433"/>
    </location>
</feature>
<dbReference type="Pfam" id="PF18998">
    <property type="entry name" value="Flg_new_2"/>
    <property type="match status" value="4"/>
</dbReference>
<dbReference type="InterPro" id="IPR013783">
    <property type="entry name" value="Ig-like_fold"/>
</dbReference>
<dbReference type="Gene3D" id="2.60.40.10">
    <property type="entry name" value="Immunoglobulins"/>
    <property type="match status" value="1"/>
</dbReference>
<dbReference type="InterPro" id="IPR026444">
    <property type="entry name" value="Secre_tail"/>
</dbReference>
<protein>
    <recommendedName>
        <fullName evidence="6">BspA family leucine-rich repeat surface protein</fullName>
    </recommendedName>
</protein>
<organism evidence="4 5">
    <name type="scientific">Persicobacter psychrovividus</name>
    <dbReference type="NCBI Taxonomy" id="387638"/>
    <lineage>
        <taxon>Bacteria</taxon>
        <taxon>Pseudomonadati</taxon>
        <taxon>Bacteroidota</taxon>
        <taxon>Cytophagia</taxon>
        <taxon>Cytophagales</taxon>
        <taxon>Persicobacteraceae</taxon>
        <taxon>Persicobacter</taxon>
    </lineage>
</organism>
<gene>
    <name evidence="4" type="ORF">PEPS_20990</name>
</gene>
<feature type="domain" description="Bacterial repeat" evidence="3">
    <location>
        <begin position="994"/>
        <end position="1061"/>
    </location>
</feature>
<dbReference type="NCBIfam" id="TIGR04183">
    <property type="entry name" value="Por_Secre_tail"/>
    <property type="match status" value="1"/>
</dbReference>
<dbReference type="CDD" id="cd00146">
    <property type="entry name" value="PKD"/>
    <property type="match status" value="1"/>
</dbReference>
<feature type="domain" description="Bacterial repeat" evidence="3">
    <location>
        <begin position="779"/>
        <end position="839"/>
    </location>
</feature>
<evidence type="ECO:0000256" key="1">
    <source>
        <dbReference type="SAM" id="SignalP"/>
    </source>
</evidence>
<keyword evidence="5" id="KW-1185">Reference proteome</keyword>
<keyword evidence="1" id="KW-0732">Signal</keyword>
<evidence type="ECO:0000259" key="2">
    <source>
        <dbReference type="Pfam" id="PF18962"/>
    </source>
</evidence>
<evidence type="ECO:0000313" key="5">
    <source>
        <dbReference type="Proteomes" id="UP001354989"/>
    </source>
</evidence>
<feature type="domain" description="Bacterial repeat" evidence="3">
    <location>
        <begin position="1071"/>
        <end position="1121"/>
    </location>
</feature>
<dbReference type="EMBL" id="AP025292">
    <property type="protein sequence ID" value="BDC99818.1"/>
    <property type="molecule type" value="Genomic_DNA"/>
</dbReference>
<dbReference type="InterPro" id="IPR035986">
    <property type="entry name" value="PKD_dom_sf"/>
</dbReference>
<dbReference type="Pfam" id="PF03382">
    <property type="entry name" value="DUF285"/>
    <property type="match status" value="1"/>
</dbReference>
<feature type="domain" description="Bacterial repeat" evidence="3">
    <location>
        <begin position="846"/>
        <end position="913"/>
    </location>
</feature>
<sequence length="1442" mass="158473">MYTFAPISKFNSTYMRFLFLLLGLLGVQVFASQQAHADEERPFIITVDIPDDSKDFYVLIRGGVNDSGASDYTIDWGDGNTTTGGSSSEEQVSHTYAEAGEYQVSMSGKLPSVTFSTFNNNPNQTQKDNASKVSEVVQWGSNQWYSTEYMFAEASAITDMPEESPNLSFVSSMQGMFYRAVNFNGNLSSWDVSNVQDMSYLFAIAASFNGDLSSWDVGNVATIDFMFQHARAFNGNLSAWDVSNVRYMRYVFSGALIFSGDLSTWDISNVYLMDDLLRYPNFNRDLYEKILKNWSQLDVRSGLRLELSTTYCSPEAVEGRRILIEKGWVISDNGRNCSGVVETAPQLPEGEGTSENPYVISNLAELRWLSEGIEEGTSAADRWQGEHNHYLLSADIDAFECKEWNEGKGFLPIGREGLSFTGVFDGQNFKISYLRLDDRYGINYGLFGEIEDATVKNLAVDHYEVYADKKVGLIASAIRSEIENVHVQGRYLAKETLGGVVGYLGDGSNISLCAATVEMIGVPKKVGGVVGEAVDGGTIRLCQSAGTIPGYNYIGGLVGWLKNTKLENGHSSVQIESKYPGDHIDQIGGLAGFVEDAQISNAYAIGLLIPNYGQVLSGAIGEVTNSNVAGVFWDKQTTGMQSDGSEHSVGLLTADFEDQSNFTNWDFEGVWAMGKTSEGLIRPFFQKDVNQVKVSINGNGKVTGDAFYAFDSVDLSFVIQPNQNYVLESCEVDGHIVDVKDNMKLEFANIQEDINVNVSFTLKTYELTASVADGPIGEKGATITPESTIVTHGDEASFTLTFDPGYELDYWKVDGQIQEETSNTLTLSNVTKAQTVEAKAKIIEYPMTLLPLENGVISASTTSVPHGTSVNFTLEPVEGYELDEWTIDNVVVDEPSNVLTILSVTQAHRVSATVKLKTYPISASVSEPDQASINPTTVTLEHGASQDFELTIETGYELDGWYINDELQSETSSTLRITAFDAMNIEAKVKPIAYNITASAGINATISPEEIMVGYGATQRFTVTPREDYEVIRWTVDDVTQEGAAGNTFDLLVSGEHHVHATTQQKKYKVNASVNNDAGGSLSYRDDELIHGQDFEISVSLNEGYEVNQWVVNGVVENTKETNKLIQGVKEDLVIEVVLELIKYPITVVQVEGAAISPATIEVAHGMDQTFELSLEDGYSVDYWTVDGESVKVNSLVYTLRDIKSEHQVSALLTRKAYEVTASVNEGATISPETVSVFHGENQTFTLEIEAGYQLKHWMVNDMIQTETSNTFVLKDVQENNLHVEAVVEPVVYTLTVVQVENGSISPETTTVSYGEDQTFTISTDKYHLIEDVLVDGESVGAVETYTFEAVEADHEITAIFTRILSNDQQAGIRVYPNPVRENLHFEGLSKQATVQFVDAMGRIVLKTVVAPNTPTVDVSPLGTGLYQVMLDGQVVEKLLKE</sequence>
<dbReference type="InterPro" id="IPR005046">
    <property type="entry name" value="DUF285"/>
</dbReference>
<dbReference type="InterPro" id="IPR011889">
    <property type="entry name" value="Liste_lipo_26"/>
</dbReference>
<dbReference type="NCBIfam" id="TIGR02167">
    <property type="entry name" value="Liste_lipo_26"/>
    <property type="match status" value="1"/>
</dbReference>
<feature type="chain" id="PRO_5045201404" description="BspA family leucine-rich repeat surface protein" evidence="1">
    <location>
        <begin position="38"/>
        <end position="1442"/>
    </location>
</feature>
<reference evidence="4 5" key="1">
    <citation type="submission" date="2021-12" db="EMBL/GenBank/DDBJ databases">
        <title>Genome sequencing of bacteria with rrn-lacking chromosome and rrn-plasmid.</title>
        <authorList>
            <person name="Anda M."/>
            <person name="Iwasaki W."/>
        </authorList>
    </citation>
    <scope>NUCLEOTIDE SEQUENCE [LARGE SCALE GENOMIC DNA]</scope>
    <source>
        <strain evidence="4 5">NBRC 101262</strain>
    </source>
</reference>
<evidence type="ECO:0000259" key="3">
    <source>
        <dbReference type="Pfam" id="PF18998"/>
    </source>
</evidence>
<dbReference type="InterPro" id="IPR044060">
    <property type="entry name" value="Bacterial_rp_domain"/>
</dbReference>
<dbReference type="Gene3D" id="2.160.20.110">
    <property type="match status" value="1"/>
</dbReference>
<evidence type="ECO:0000313" key="4">
    <source>
        <dbReference type="EMBL" id="BDC99818.1"/>
    </source>
</evidence>
<dbReference type="Pfam" id="PF18962">
    <property type="entry name" value="Por_Secre_tail"/>
    <property type="match status" value="1"/>
</dbReference>
<dbReference type="SUPFAM" id="SSF49299">
    <property type="entry name" value="PKD domain"/>
    <property type="match status" value="1"/>
</dbReference>
<dbReference type="Proteomes" id="UP001354989">
    <property type="component" value="Chromosome"/>
</dbReference>
<evidence type="ECO:0008006" key="6">
    <source>
        <dbReference type="Google" id="ProtNLM"/>
    </source>
</evidence>